<evidence type="ECO:0000256" key="13">
    <source>
        <dbReference type="PIRSR" id="PIRSR001400-2"/>
    </source>
</evidence>
<dbReference type="EMBL" id="LWQS01000061">
    <property type="protein sequence ID" value="OAN44926.1"/>
    <property type="molecule type" value="Genomic_DNA"/>
</dbReference>
<dbReference type="SFLD" id="SFLDS00001">
    <property type="entry name" value="Enolase"/>
    <property type="match status" value="1"/>
</dbReference>
<evidence type="ECO:0000256" key="10">
    <source>
        <dbReference type="ARBA" id="ARBA00023239"/>
    </source>
</evidence>
<evidence type="ECO:0000259" key="16">
    <source>
        <dbReference type="SMART" id="SM01193"/>
    </source>
</evidence>
<organism evidence="17 18">
    <name type="scientific">Chloroflexus islandicus</name>
    <dbReference type="NCBI Taxonomy" id="1707952"/>
    <lineage>
        <taxon>Bacteria</taxon>
        <taxon>Bacillati</taxon>
        <taxon>Chloroflexota</taxon>
        <taxon>Chloroflexia</taxon>
        <taxon>Chloroflexales</taxon>
        <taxon>Chloroflexineae</taxon>
        <taxon>Chloroflexaceae</taxon>
        <taxon>Chloroflexus</taxon>
    </lineage>
</organism>
<evidence type="ECO:0000313" key="17">
    <source>
        <dbReference type="EMBL" id="OAN44926.1"/>
    </source>
</evidence>
<comment type="cofactor">
    <cofactor evidence="14">
        <name>Mg(2+)</name>
        <dbReference type="ChEBI" id="CHEBI:18420"/>
    </cofactor>
    <text evidence="14">Mg(2+) is required for catalysis and for stabilizing the dimer.</text>
</comment>
<dbReference type="GO" id="GO:0000015">
    <property type="term" value="C:phosphopyruvate hydratase complex"/>
    <property type="evidence" value="ECO:0007669"/>
    <property type="project" value="InterPro"/>
</dbReference>
<feature type="binding site" evidence="11 14">
    <location>
        <position position="286"/>
    </location>
    <ligand>
        <name>Mg(2+)</name>
        <dbReference type="ChEBI" id="CHEBI:18420"/>
    </ligand>
</feature>
<evidence type="ECO:0000313" key="18">
    <source>
        <dbReference type="Proteomes" id="UP000078287"/>
    </source>
</evidence>
<dbReference type="Pfam" id="PF03952">
    <property type="entry name" value="Enolase_N"/>
    <property type="match status" value="1"/>
</dbReference>
<keyword evidence="8 11" id="KW-0460">Magnesium</keyword>
<dbReference type="UniPathway" id="UPA00109">
    <property type="reaction ID" value="UER00187"/>
</dbReference>
<dbReference type="OrthoDB" id="9804716at2"/>
<dbReference type="SFLD" id="SFLDG00178">
    <property type="entry name" value="enolase"/>
    <property type="match status" value="1"/>
</dbReference>
<dbReference type="SUPFAM" id="SSF54826">
    <property type="entry name" value="Enolase N-terminal domain-like"/>
    <property type="match status" value="1"/>
</dbReference>
<evidence type="ECO:0000256" key="2">
    <source>
        <dbReference type="ARBA" id="ARBA00009604"/>
    </source>
</evidence>
<accession>A0A178M8S2</accession>
<dbReference type="InterPro" id="IPR020809">
    <property type="entry name" value="Enolase_CS"/>
</dbReference>
<evidence type="ECO:0000256" key="4">
    <source>
        <dbReference type="ARBA" id="ARBA00017068"/>
    </source>
</evidence>
<evidence type="ECO:0000259" key="15">
    <source>
        <dbReference type="SMART" id="SM01192"/>
    </source>
</evidence>
<dbReference type="STRING" id="1707952.A6A03_15775"/>
<feature type="binding site" evidence="11">
    <location>
        <position position="368"/>
    </location>
    <ligand>
        <name>(2R)-2-phosphoglycerate</name>
        <dbReference type="ChEBI" id="CHEBI:58289"/>
    </ligand>
</feature>
<feature type="active site" description="Proton acceptor" evidence="11 12">
    <location>
        <position position="338"/>
    </location>
</feature>
<keyword evidence="10 11" id="KW-0456">Lyase</keyword>
<dbReference type="FunFam" id="3.30.390.10:FF:000001">
    <property type="entry name" value="Enolase"/>
    <property type="match status" value="1"/>
</dbReference>
<dbReference type="SMART" id="SM01192">
    <property type="entry name" value="Enolase_C"/>
    <property type="match status" value="1"/>
</dbReference>
<dbReference type="InterPro" id="IPR020811">
    <property type="entry name" value="Enolase_N"/>
</dbReference>
<dbReference type="Pfam" id="PF00113">
    <property type="entry name" value="Enolase_C"/>
    <property type="match status" value="1"/>
</dbReference>
<keyword evidence="6 11" id="KW-0964">Secreted</keyword>
<dbReference type="FunFam" id="3.20.20.120:FF:000001">
    <property type="entry name" value="Enolase"/>
    <property type="match status" value="1"/>
</dbReference>
<dbReference type="SFLD" id="SFLDF00002">
    <property type="entry name" value="enolase"/>
    <property type="match status" value="1"/>
</dbReference>
<evidence type="ECO:0000256" key="5">
    <source>
        <dbReference type="ARBA" id="ARBA00022490"/>
    </source>
</evidence>
<protein>
    <recommendedName>
        <fullName evidence="4 11">Enolase</fullName>
        <ecNumber evidence="3 11">4.2.1.11</ecNumber>
    </recommendedName>
    <alternativeName>
        <fullName evidence="11">2-phospho-D-glycerate hydro-lyase</fullName>
    </alternativeName>
    <alternativeName>
        <fullName evidence="11">2-phosphoglycerate dehydratase</fullName>
    </alternativeName>
</protein>
<feature type="binding site" evidence="11 14">
    <location>
        <position position="313"/>
    </location>
    <ligand>
        <name>Mg(2+)</name>
        <dbReference type="ChEBI" id="CHEBI:18420"/>
    </ligand>
</feature>
<dbReference type="HAMAP" id="MF_00318">
    <property type="entry name" value="Enolase"/>
    <property type="match status" value="1"/>
</dbReference>
<dbReference type="Gene3D" id="3.20.20.120">
    <property type="entry name" value="Enolase-like C-terminal domain"/>
    <property type="match status" value="1"/>
</dbReference>
<dbReference type="GO" id="GO:0006096">
    <property type="term" value="P:glycolytic process"/>
    <property type="evidence" value="ECO:0007669"/>
    <property type="project" value="UniProtKB-UniRule"/>
</dbReference>
<feature type="binding site" evidence="11 14">
    <location>
        <position position="243"/>
    </location>
    <ligand>
        <name>Mg(2+)</name>
        <dbReference type="ChEBI" id="CHEBI:18420"/>
    </ligand>
</feature>
<feature type="active site" description="Proton donor" evidence="11 12">
    <location>
        <position position="206"/>
    </location>
</feature>
<dbReference type="InterPro" id="IPR020810">
    <property type="entry name" value="Enolase_C"/>
</dbReference>
<feature type="binding site" evidence="11">
    <location>
        <position position="338"/>
    </location>
    <ligand>
        <name>(2R)-2-phosphoglycerate</name>
        <dbReference type="ChEBI" id="CHEBI:58289"/>
    </ligand>
</feature>
<dbReference type="RefSeq" id="WP_066788676.1">
    <property type="nucleotide sequence ID" value="NZ_LWQS01000061.1"/>
</dbReference>
<keyword evidence="7 11" id="KW-0479">Metal-binding</keyword>
<keyword evidence="17" id="KW-0670">Pyruvate</keyword>
<comment type="caution">
    <text evidence="17">The sequence shown here is derived from an EMBL/GenBank/DDBJ whole genome shotgun (WGS) entry which is preliminary data.</text>
</comment>
<sequence>MSTLIEAIIAREVLDSRGNPTIEVDVRLESGDVGRAIVPSGASTGAHEALELRDGDKSRYNGKGVLKAVQAVNQDIAEALIGFDAADQIALDNELIALDGTPNKSKLGANAILGVSLAAAKAAAAAFGMPLYRYLGGVFAHVLPVPMMNIMNGGQHATNSTDFQEFMIMPVGAESFREGLRWGAEIYHALKKVIHDRGFSTTVGDEGGFAPSLPTNDAPLQLIMEAIEKAGYRPGEQVFIALDPATNEIFEDGKYHLKREGRVLTSAEMVDYWVDLVGRYPIISLEDGLAEDDWDGWVLLRAKLGDKIQLVGDDFLVTNVQRLQRAIGLQAANSILIKLNQIGSLTETLNTMQVAQRSGWTTVVSHRSGESEDVTIADLVVATNAGQIKTGAPARTDRIAKYNQLLRIEEELGSAAKYAGRSAFKV</sequence>
<comment type="cofactor">
    <cofactor evidence="11">
        <name>Mg(2+)</name>
        <dbReference type="ChEBI" id="CHEBI:18420"/>
    </cofactor>
    <text evidence="11">Binds a second Mg(2+) ion via substrate during catalysis.</text>
</comment>
<dbReference type="SUPFAM" id="SSF51604">
    <property type="entry name" value="Enolase C-terminal domain-like"/>
    <property type="match status" value="1"/>
</dbReference>
<keyword evidence="9 11" id="KW-0324">Glycolysis</keyword>
<comment type="similarity">
    <text evidence="2 11">Belongs to the enolase family.</text>
</comment>
<evidence type="ECO:0000256" key="6">
    <source>
        <dbReference type="ARBA" id="ARBA00022525"/>
    </source>
</evidence>
<feature type="binding site" evidence="13">
    <location>
        <position position="165"/>
    </location>
    <ligand>
        <name>substrate</name>
    </ligand>
</feature>
<dbReference type="GO" id="GO:0000287">
    <property type="term" value="F:magnesium ion binding"/>
    <property type="evidence" value="ECO:0007669"/>
    <property type="project" value="UniProtKB-UniRule"/>
</dbReference>
<dbReference type="SMART" id="SM01193">
    <property type="entry name" value="Enolase_N"/>
    <property type="match status" value="1"/>
</dbReference>
<dbReference type="Proteomes" id="UP000078287">
    <property type="component" value="Unassembled WGS sequence"/>
</dbReference>
<evidence type="ECO:0000256" key="9">
    <source>
        <dbReference type="ARBA" id="ARBA00023152"/>
    </source>
</evidence>
<dbReference type="EC" id="4.2.1.11" evidence="3 11"/>
<evidence type="ECO:0000256" key="12">
    <source>
        <dbReference type="PIRSR" id="PIRSR001400-1"/>
    </source>
</evidence>
<feature type="binding site" evidence="11">
    <location>
        <position position="164"/>
    </location>
    <ligand>
        <name>(2R)-2-phosphoglycerate</name>
        <dbReference type="ChEBI" id="CHEBI:58289"/>
    </ligand>
</feature>
<name>A0A178M8S2_9CHLR</name>
<feature type="binding site" evidence="13">
    <location>
        <position position="286"/>
    </location>
    <ligand>
        <name>substrate</name>
    </ligand>
</feature>
<comment type="pathway">
    <text evidence="1 11">Carbohydrate degradation; glycolysis; pyruvate from D-glyceraldehyde 3-phosphate: step 4/5.</text>
</comment>
<dbReference type="GO" id="GO:0004634">
    <property type="term" value="F:phosphopyruvate hydratase activity"/>
    <property type="evidence" value="ECO:0007669"/>
    <property type="project" value="UniProtKB-UniRule"/>
</dbReference>
<dbReference type="CDD" id="cd03313">
    <property type="entry name" value="enolase"/>
    <property type="match status" value="1"/>
</dbReference>
<feature type="domain" description="Enolase N-terminal" evidence="16">
    <location>
        <begin position="5"/>
        <end position="135"/>
    </location>
</feature>
<dbReference type="GO" id="GO:0009986">
    <property type="term" value="C:cell surface"/>
    <property type="evidence" value="ECO:0007669"/>
    <property type="project" value="UniProtKB-SubCell"/>
</dbReference>
<dbReference type="PANTHER" id="PTHR11902:SF1">
    <property type="entry name" value="ENOLASE"/>
    <property type="match status" value="1"/>
</dbReference>
<feature type="binding site" evidence="11">
    <location>
        <position position="367"/>
    </location>
    <ligand>
        <name>(2R)-2-phosphoglycerate</name>
        <dbReference type="ChEBI" id="CHEBI:58289"/>
    </ligand>
</feature>
<feature type="binding site" evidence="11">
    <location>
        <position position="389"/>
    </location>
    <ligand>
        <name>(2R)-2-phosphoglycerate</name>
        <dbReference type="ChEBI" id="CHEBI:58289"/>
    </ligand>
</feature>
<dbReference type="AlphaFoldDB" id="A0A178M8S2"/>
<evidence type="ECO:0000256" key="7">
    <source>
        <dbReference type="ARBA" id="ARBA00022723"/>
    </source>
</evidence>
<gene>
    <name evidence="11 17" type="primary">eno</name>
    <name evidence="17" type="ORF">A6A03_15775</name>
</gene>
<dbReference type="PROSITE" id="PS00164">
    <property type="entry name" value="ENOLASE"/>
    <property type="match status" value="1"/>
</dbReference>
<dbReference type="Gene3D" id="3.30.390.10">
    <property type="entry name" value="Enolase-like, N-terminal domain"/>
    <property type="match status" value="1"/>
</dbReference>
<evidence type="ECO:0000256" key="3">
    <source>
        <dbReference type="ARBA" id="ARBA00012058"/>
    </source>
</evidence>
<evidence type="ECO:0000256" key="1">
    <source>
        <dbReference type="ARBA" id="ARBA00005031"/>
    </source>
</evidence>
<keyword evidence="5 11" id="KW-0963">Cytoplasm</keyword>
<feature type="binding site" evidence="13">
    <location>
        <position position="156"/>
    </location>
    <ligand>
        <name>substrate</name>
    </ligand>
</feature>
<feature type="binding site" evidence="13">
    <location>
        <begin position="365"/>
        <end position="368"/>
    </location>
    <ligand>
        <name>substrate</name>
    </ligand>
</feature>
<dbReference type="PRINTS" id="PR00148">
    <property type="entry name" value="ENOLASE"/>
</dbReference>
<dbReference type="InterPro" id="IPR029017">
    <property type="entry name" value="Enolase-like_N"/>
</dbReference>
<dbReference type="NCBIfam" id="TIGR01060">
    <property type="entry name" value="eno"/>
    <property type="match status" value="1"/>
</dbReference>
<comment type="catalytic activity">
    <reaction evidence="11">
        <text>(2R)-2-phosphoglycerate = phosphoenolpyruvate + H2O</text>
        <dbReference type="Rhea" id="RHEA:10164"/>
        <dbReference type="ChEBI" id="CHEBI:15377"/>
        <dbReference type="ChEBI" id="CHEBI:58289"/>
        <dbReference type="ChEBI" id="CHEBI:58702"/>
        <dbReference type="EC" id="4.2.1.11"/>
    </reaction>
</comment>
<dbReference type="PANTHER" id="PTHR11902">
    <property type="entry name" value="ENOLASE"/>
    <property type="match status" value="1"/>
</dbReference>
<dbReference type="InterPro" id="IPR000941">
    <property type="entry name" value="Enolase"/>
</dbReference>
<evidence type="ECO:0000256" key="8">
    <source>
        <dbReference type="ARBA" id="ARBA00022842"/>
    </source>
</evidence>
<proteinExistence type="inferred from homology"/>
<comment type="function">
    <text evidence="11">Catalyzes the reversible conversion of 2-phosphoglycerate (2-PG) into phosphoenolpyruvate (PEP). It is essential for the degradation of carbohydrates via glycolysis.</text>
</comment>
<feature type="binding site" evidence="13">
    <location>
        <position position="389"/>
    </location>
    <ligand>
        <name>substrate</name>
    </ligand>
</feature>
<evidence type="ECO:0000256" key="11">
    <source>
        <dbReference type="HAMAP-Rule" id="MF_00318"/>
    </source>
</evidence>
<dbReference type="InterPro" id="IPR036849">
    <property type="entry name" value="Enolase-like_C_sf"/>
</dbReference>
<reference evidence="17 18" key="1">
    <citation type="submission" date="2016-04" db="EMBL/GenBank/DDBJ databases">
        <title>Chloroflexus islandicus sp. nov., a thermophilic filamentous anoxygenic phototrophic bacterium from geyser Strokkur (Iceland).</title>
        <authorList>
            <person name="Gaisin V.A."/>
            <person name="Kalashnikov A.M."/>
            <person name="Sukhacheva M.V."/>
            <person name="Grouzdev D.S."/>
            <person name="Ivanov T.M."/>
            <person name="Kuznetsov B."/>
            <person name="Gorlenko V.M."/>
        </authorList>
    </citation>
    <scope>NUCLEOTIDE SEQUENCE [LARGE SCALE GENOMIC DNA]</scope>
    <source>
        <strain evidence="18">isl-2</strain>
    </source>
</reference>
<evidence type="ECO:0000256" key="14">
    <source>
        <dbReference type="PIRSR" id="PIRSR001400-3"/>
    </source>
</evidence>
<comment type="subcellular location">
    <subcellularLocation>
        <location evidence="11">Cytoplasm</location>
    </subcellularLocation>
    <subcellularLocation>
        <location evidence="11">Secreted</location>
    </subcellularLocation>
    <subcellularLocation>
        <location evidence="11">Cell surface</location>
    </subcellularLocation>
    <text evidence="11">Fractions of enolase are present in both the cytoplasm and on the cell surface.</text>
</comment>
<dbReference type="GO" id="GO:0005576">
    <property type="term" value="C:extracellular region"/>
    <property type="evidence" value="ECO:0007669"/>
    <property type="project" value="UniProtKB-SubCell"/>
</dbReference>
<keyword evidence="18" id="KW-1185">Reference proteome</keyword>
<feature type="binding site" evidence="13">
    <location>
        <position position="313"/>
    </location>
    <ligand>
        <name>substrate</name>
    </ligand>
</feature>
<dbReference type="PIRSF" id="PIRSF001400">
    <property type="entry name" value="Enolase"/>
    <property type="match status" value="1"/>
</dbReference>
<feature type="domain" description="Enolase C-terminal TIM barrel" evidence="15">
    <location>
        <begin position="140"/>
        <end position="426"/>
    </location>
</feature>